<proteinExistence type="predicted"/>
<dbReference type="Proteomes" id="UP000324897">
    <property type="component" value="Chromosome 6"/>
</dbReference>
<comment type="caution">
    <text evidence="1">The sequence shown here is derived from an EMBL/GenBank/DDBJ whole genome shotgun (WGS) entry which is preliminary data.</text>
</comment>
<dbReference type="Gramene" id="TVU50091">
    <property type="protein sequence ID" value="TVU50091"/>
    <property type="gene ID" value="EJB05_01448"/>
</dbReference>
<keyword evidence="2" id="KW-1185">Reference proteome</keyword>
<dbReference type="AlphaFoldDB" id="A0A5J9WPR0"/>
<dbReference type="EMBL" id="RWGY01000002">
    <property type="protein sequence ID" value="TVU50091.1"/>
    <property type="molecule type" value="Genomic_DNA"/>
</dbReference>
<reference evidence="1 2" key="1">
    <citation type="journal article" date="2019" name="Sci. Rep.">
        <title>A high-quality genome of Eragrostis curvula grass provides insights into Poaceae evolution and supports new strategies to enhance forage quality.</title>
        <authorList>
            <person name="Carballo J."/>
            <person name="Santos B.A.C.M."/>
            <person name="Zappacosta D."/>
            <person name="Garbus I."/>
            <person name="Selva J.P."/>
            <person name="Gallo C.A."/>
            <person name="Diaz A."/>
            <person name="Albertini E."/>
            <person name="Caccamo M."/>
            <person name="Echenique V."/>
        </authorList>
    </citation>
    <scope>NUCLEOTIDE SEQUENCE [LARGE SCALE GENOMIC DNA]</scope>
    <source>
        <strain evidence="2">cv. Victoria</strain>
        <tissue evidence="1">Leaf</tissue>
    </source>
</reference>
<name>A0A5J9WPR0_9POAL</name>
<evidence type="ECO:0000313" key="2">
    <source>
        <dbReference type="Proteomes" id="UP000324897"/>
    </source>
</evidence>
<accession>A0A5J9WPR0</accession>
<protein>
    <submittedName>
        <fullName evidence="1">Uncharacterized protein</fullName>
    </submittedName>
</protein>
<feature type="non-terminal residue" evidence="1">
    <location>
        <position position="1"/>
    </location>
</feature>
<sequence length="385" mass="42832">MGSLCDLHGCLHQSRPSPSPLDPPALILLQSPDAGGGAPGGSRRRARRGHPPRFLGCLHQLFLAPTRCGVADPLFCSSSSSPIQLQVAELCLSNTIWILSFNAESLLLFPEVEACTGNVLSSIVFVLETDGLFIHCKKNGSMKKEIEMKNMRQDEPLACSEMDMDEPHTWDNVCVVGPATSIKPAKGTSSTRRLPGWREGVFKSVVAKPTWKLQVERRDRIADGTLVITCFPPPINMEGGDPVMTSVFRTASQRRFIYSVQISLVVSNPFAQHRGRKRASVLNTTTRTFQEGFAEEPEDDWEPRGLRQEAIKTQEHPKTFAQSKTLSTHRWRASLSPSWTFDSPTKKYPLYTEYCGPLTENLKLKMRLSMRSKATKFKHGGSDCT</sequence>
<organism evidence="1 2">
    <name type="scientific">Eragrostis curvula</name>
    <name type="common">weeping love grass</name>
    <dbReference type="NCBI Taxonomy" id="38414"/>
    <lineage>
        <taxon>Eukaryota</taxon>
        <taxon>Viridiplantae</taxon>
        <taxon>Streptophyta</taxon>
        <taxon>Embryophyta</taxon>
        <taxon>Tracheophyta</taxon>
        <taxon>Spermatophyta</taxon>
        <taxon>Magnoliopsida</taxon>
        <taxon>Liliopsida</taxon>
        <taxon>Poales</taxon>
        <taxon>Poaceae</taxon>
        <taxon>PACMAD clade</taxon>
        <taxon>Chloridoideae</taxon>
        <taxon>Eragrostideae</taxon>
        <taxon>Eragrostidinae</taxon>
        <taxon>Eragrostis</taxon>
    </lineage>
</organism>
<gene>
    <name evidence="1" type="ORF">EJB05_01448</name>
</gene>
<evidence type="ECO:0000313" key="1">
    <source>
        <dbReference type="EMBL" id="TVU50091.1"/>
    </source>
</evidence>